<dbReference type="PROSITE" id="PS00107">
    <property type="entry name" value="PROTEIN_KINASE_ATP"/>
    <property type="match status" value="1"/>
</dbReference>
<feature type="binding site" evidence="7">
    <location>
        <position position="378"/>
    </location>
    <ligand>
        <name>ATP</name>
        <dbReference type="ChEBI" id="CHEBI:30616"/>
    </ligand>
</feature>
<dbReference type="SMART" id="SM00220">
    <property type="entry name" value="S_TKc"/>
    <property type="match status" value="1"/>
</dbReference>
<dbReference type="GO" id="GO:0004674">
    <property type="term" value="F:protein serine/threonine kinase activity"/>
    <property type="evidence" value="ECO:0007669"/>
    <property type="project" value="UniProtKB-KW"/>
</dbReference>
<keyword evidence="4 7" id="KW-0547">Nucleotide-binding</keyword>
<name>A0A6M6JKK1_9PSEU</name>
<keyword evidence="9" id="KW-1133">Transmembrane helix</keyword>
<keyword evidence="9" id="KW-0472">Membrane</keyword>
<keyword evidence="3" id="KW-0808">Transferase</keyword>
<feature type="compositionally biased region" description="Basic and acidic residues" evidence="8">
    <location>
        <begin position="281"/>
        <end position="297"/>
    </location>
</feature>
<feature type="compositionally biased region" description="Low complexity" evidence="8">
    <location>
        <begin position="264"/>
        <end position="277"/>
    </location>
</feature>
<evidence type="ECO:0000256" key="9">
    <source>
        <dbReference type="SAM" id="Phobius"/>
    </source>
</evidence>
<evidence type="ECO:0000256" key="7">
    <source>
        <dbReference type="PROSITE-ProRule" id="PRU10141"/>
    </source>
</evidence>
<evidence type="ECO:0000256" key="8">
    <source>
        <dbReference type="SAM" id="MobiDB-lite"/>
    </source>
</evidence>
<dbReference type="InterPro" id="IPR017441">
    <property type="entry name" value="Protein_kinase_ATP_BS"/>
</dbReference>
<evidence type="ECO:0000256" key="5">
    <source>
        <dbReference type="ARBA" id="ARBA00022777"/>
    </source>
</evidence>
<feature type="transmembrane region" description="Helical" evidence="9">
    <location>
        <begin position="27"/>
        <end position="53"/>
    </location>
</feature>
<protein>
    <recommendedName>
        <fullName evidence="1">non-specific serine/threonine protein kinase</fullName>
        <ecNumber evidence="1">2.7.11.1</ecNumber>
    </recommendedName>
</protein>
<dbReference type="InterPro" id="IPR008271">
    <property type="entry name" value="Ser/Thr_kinase_AS"/>
</dbReference>
<keyword evidence="2 11" id="KW-0723">Serine/threonine-protein kinase</keyword>
<feature type="transmembrane region" description="Helical" evidence="9">
    <location>
        <begin position="65"/>
        <end position="85"/>
    </location>
</feature>
<keyword evidence="5 11" id="KW-0418">Kinase</keyword>
<dbReference type="AlphaFoldDB" id="A0A6M6JKK1"/>
<keyword evidence="12" id="KW-1185">Reference proteome</keyword>
<proteinExistence type="predicted"/>
<evidence type="ECO:0000256" key="3">
    <source>
        <dbReference type="ARBA" id="ARBA00022679"/>
    </source>
</evidence>
<dbReference type="Pfam" id="PF00069">
    <property type="entry name" value="Pkinase"/>
    <property type="match status" value="1"/>
</dbReference>
<organism evidence="11 12">
    <name type="scientific">Pseudonocardia broussonetiae</name>
    <dbReference type="NCBI Taxonomy" id="2736640"/>
    <lineage>
        <taxon>Bacteria</taxon>
        <taxon>Bacillati</taxon>
        <taxon>Actinomycetota</taxon>
        <taxon>Actinomycetes</taxon>
        <taxon>Pseudonocardiales</taxon>
        <taxon>Pseudonocardiaceae</taxon>
        <taxon>Pseudonocardia</taxon>
    </lineage>
</organism>
<evidence type="ECO:0000313" key="12">
    <source>
        <dbReference type="Proteomes" id="UP000505377"/>
    </source>
</evidence>
<dbReference type="InterPro" id="IPR011009">
    <property type="entry name" value="Kinase-like_dom_sf"/>
</dbReference>
<evidence type="ECO:0000256" key="6">
    <source>
        <dbReference type="ARBA" id="ARBA00022840"/>
    </source>
</evidence>
<reference evidence="11 12" key="1">
    <citation type="submission" date="2020-05" db="EMBL/GenBank/DDBJ databases">
        <authorList>
            <person name="Mo P."/>
        </authorList>
    </citation>
    <scope>NUCLEOTIDE SEQUENCE [LARGE SCALE GENOMIC DNA]</scope>
    <source>
        <strain evidence="11 12">Gen01</strain>
    </source>
</reference>
<feature type="domain" description="Protein kinase" evidence="10">
    <location>
        <begin position="349"/>
        <end position="610"/>
    </location>
</feature>
<dbReference type="PANTHER" id="PTHR43289:SF6">
    <property type="entry name" value="SERINE_THREONINE-PROTEIN KINASE NEKL-3"/>
    <property type="match status" value="1"/>
</dbReference>
<sequence length="628" mass="65210">MDGVTALVAGLLSGLRALLNTDVVFGGWAWAITVLGVLVGLLPAAGAFVLAVWRKGIGSSYGGARAVGIAALGVVSAGLLPWMVFTATGDVVRSAAAGTQVSGLRESDVAAIAEPLPVPFADVVFDSQGDYLAGLSVRQAFDPSDPAAFGLAIGVLAVLPLIAVVLVLVHARIALRRGPAWPAKLFWLPMLAVPFLTAATPAGSSGHLWIGVVAGAFVGIFLVLLAGRPSRERVRRSLEAAAARRSEGPPRGADPYPPRPEPVRTPVRSTPVRTKPPAATRPEDVGAERNKLAERFAARPPEPLVSPPRPGVGPTPTLVAPGPLLGGAALGGAVLGAAAAGARRGEPRFRMIRRLGQGGFGKVWLAHDAQLGHPVALKAAHAPDGETEERIRREATALRSVRHPHCVRIFDLVDARSDPGLAELDGLVIVMEHVEGTPLGELVRSRGLLDDIAAARAWASVAGALDAAHQRGVMHRDVKPGNVIVDAAGYAHLIDFGIARRTGDATLTVAGFVLGTPDFLAPEVAGGQRATPQSDSWQLAATISYALSGQPPRGTHADAVSGLRAAASGAPLSQLPPRSAHTALLYAAMHNDPAQRPPLRTAREALENWLRSVDAAPDGPVTQVTNRR</sequence>
<dbReference type="CDD" id="cd14014">
    <property type="entry name" value="STKc_PknB_like"/>
    <property type="match status" value="1"/>
</dbReference>
<evidence type="ECO:0000256" key="2">
    <source>
        <dbReference type="ARBA" id="ARBA00022527"/>
    </source>
</evidence>
<evidence type="ECO:0000256" key="4">
    <source>
        <dbReference type="ARBA" id="ARBA00022741"/>
    </source>
</evidence>
<dbReference type="Gene3D" id="3.30.200.20">
    <property type="entry name" value="Phosphorylase Kinase, domain 1"/>
    <property type="match status" value="1"/>
</dbReference>
<feature type="region of interest" description="Disordered" evidence="8">
    <location>
        <begin position="237"/>
        <end position="318"/>
    </location>
</feature>
<dbReference type="InterPro" id="IPR000719">
    <property type="entry name" value="Prot_kinase_dom"/>
</dbReference>
<accession>A0A6M6JKK1</accession>
<evidence type="ECO:0000256" key="1">
    <source>
        <dbReference type="ARBA" id="ARBA00012513"/>
    </source>
</evidence>
<dbReference type="RefSeq" id="WP_172162735.1">
    <property type="nucleotide sequence ID" value="NZ_CP053564.1"/>
</dbReference>
<dbReference type="PROSITE" id="PS00108">
    <property type="entry name" value="PROTEIN_KINASE_ST"/>
    <property type="match status" value="1"/>
</dbReference>
<evidence type="ECO:0000313" key="11">
    <source>
        <dbReference type="EMBL" id="QJY48684.1"/>
    </source>
</evidence>
<feature type="transmembrane region" description="Helical" evidence="9">
    <location>
        <begin position="147"/>
        <end position="169"/>
    </location>
</feature>
<dbReference type="Proteomes" id="UP000505377">
    <property type="component" value="Chromosome"/>
</dbReference>
<dbReference type="PROSITE" id="PS50011">
    <property type="entry name" value="PROTEIN_KINASE_DOM"/>
    <property type="match status" value="1"/>
</dbReference>
<keyword evidence="9" id="KW-0812">Transmembrane</keyword>
<dbReference type="GO" id="GO:0005524">
    <property type="term" value="F:ATP binding"/>
    <property type="evidence" value="ECO:0007669"/>
    <property type="project" value="UniProtKB-UniRule"/>
</dbReference>
<dbReference type="KEGG" id="pbro:HOP40_25270"/>
<keyword evidence="6 7" id="KW-0067">ATP-binding</keyword>
<dbReference type="EMBL" id="CP053564">
    <property type="protein sequence ID" value="QJY48684.1"/>
    <property type="molecule type" value="Genomic_DNA"/>
</dbReference>
<feature type="compositionally biased region" description="Pro residues" evidence="8">
    <location>
        <begin position="300"/>
        <end position="313"/>
    </location>
</feature>
<dbReference type="SUPFAM" id="SSF56112">
    <property type="entry name" value="Protein kinase-like (PK-like)"/>
    <property type="match status" value="1"/>
</dbReference>
<gene>
    <name evidence="11" type="ORF">HOP40_25270</name>
</gene>
<feature type="compositionally biased region" description="Basic and acidic residues" evidence="8">
    <location>
        <begin position="237"/>
        <end position="248"/>
    </location>
</feature>
<dbReference type="EC" id="2.7.11.1" evidence="1"/>
<feature type="transmembrane region" description="Helical" evidence="9">
    <location>
        <begin position="208"/>
        <end position="227"/>
    </location>
</feature>
<feature type="transmembrane region" description="Helical" evidence="9">
    <location>
        <begin position="181"/>
        <end position="202"/>
    </location>
</feature>
<dbReference type="PANTHER" id="PTHR43289">
    <property type="entry name" value="MITOGEN-ACTIVATED PROTEIN KINASE KINASE KINASE 20-RELATED"/>
    <property type="match status" value="1"/>
</dbReference>
<dbReference type="Gene3D" id="1.10.510.10">
    <property type="entry name" value="Transferase(Phosphotransferase) domain 1"/>
    <property type="match status" value="1"/>
</dbReference>
<evidence type="ECO:0000259" key="10">
    <source>
        <dbReference type="PROSITE" id="PS50011"/>
    </source>
</evidence>